<evidence type="ECO:0000256" key="4">
    <source>
        <dbReference type="ARBA" id="ARBA00022989"/>
    </source>
</evidence>
<feature type="transmembrane region" description="Helical" evidence="7">
    <location>
        <begin position="21"/>
        <end position="41"/>
    </location>
</feature>
<evidence type="ECO:0000259" key="8">
    <source>
        <dbReference type="Pfam" id="PF02687"/>
    </source>
</evidence>
<dbReference type="Pfam" id="PF12704">
    <property type="entry name" value="MacB_PCD"/>
    <property type="match status" value="1"/>
</dbReference>
<dbReference type="AlphaFoldDB" id="A0A6G6GNN5"/>
<evidence type="ECO:0000256" key="6">
    <source>
        <dbReference type="ARBA" id="ARBA00038076"/>
    </source>
</evidence>
<dbReference type="Pfam" id="PF02687">
    <property type="entry name" value="FtsX"/>
    <property type="match status" value="1"/>
</dbReference>
<dbReference type="Proteomes" id="UP000505306">
    <property type="component" value="Chromosome"/>
</dbReference>
<accession>A0A6G6GNN5</accession>
<keyword evidence="5 7" id="KW-0472">Membrane</keyword>
<gene>
    <name evidence="10" type="ORF">G5B37_11485</name>
</gene>
<keyword evidence="4 7" id="KW-1133">Transmembrane helix</keyword>
<comment type="subcellular location">
    <subcellularLocation>
        <location evidence="1">Cell membrane</location>
        <topology evidence="1">Multi-pass membrane protein</topology>
    </subcellularLocation>
</comment>
<feature type="domain" description="ABC3 transporter permease C-terminal" evidence="8">
    <location>
        <begin position="291"/>
        <end position="412"/>
    </location>
</feature>
<dbReference type="GO" id="GO:0022857">
    <property type="term" value="F:transmembrane transporter activity"/>
    <property type="evidence" value="ECO:0007669"/>
    <property type="project" value="TreeGrafter"/>
</dbReference>
<evidence type="ECO:0000256" key="1">
    <source>
        <dbReference type="ARBA" id="ARBA00004651"/>
    </source>
</evidence>
<feature type="domain" description="MacB-like periplasmic core" evidence="9">
    <location>
        <begin position="21"/>
        <end position="248"/>
    </location>
</feature>
<evidence type="ECO:0000256" key="2">
    <source>
        <dbReference type="ARBA" id="ARBA00022475"/>
    </source>
</evidence>
<feature type="transmembrane region" description="Helical" evidence="7">
    <location>
        <begin position="287"/>
        <end position="312"/>
    </location>
</feature>
<dbReference type="InterPro" id="IPR003838">
    <property type="entry name" value="ABC3_permease_C"/>
</dbReference>
<evidence type="ECO:0000256" key="7">
    <source>
        <dbReference type="SAM" id="Phobius"/>
    </source>
</evidence>
<organism evidence="10 11">
    <name type="scientific">Rasiella rasia</name>
    <dbReference type="NCBI Taxonomy" id="2744027"/>
    <lineage>
        <taxon>Bacteria</taxon>
        <taxon>Pseudomonadati</taxon>
        <taxon>Bacteroidota</taxon>
        <taxon>Flavobacteriia</taxon>
        <taxon>Flavobacteriales</taxon>
        <taxon>Flavobacteriaceae</taxon>
        <taxon>Rasiella</taxon>
    </lineage>
</organism>
<dbReference type="KEGG" id="mgel:G5B37_11485"/>
<dbReference type="GO" id="GO:0005886">
    <property type="term" value="C:plasma membrane"/>
    <property type="evidence" value="ECO:0007669"/>
    <property type="project" value="UniProtKB-SubCell"/>
</dbReference>
<protein>
    <submittedName>
        <fullName evidence="10">ABC transporter permease</fullName>
    </submittedName>
</protein>
<dbReference type="PANTHER" id="PTHR30572:SF4">
    <property type="entry name" value="ABC TRANSPORTER PERMEASE YTRF"/>
    <property type="match status" value="1"/>
</dbReference>
<evidence type="ECO:0000313" key="10">
    <source>
        <dbReference type="EMBL" id="QIE60159.1"/>
    </source>
</evidence>
<proteinExistence type="inferred from homology"/>
<evidence type="ECO:0000256" key="5">
    <source>
        <dbReference type="ARBA" id="ARBA00023136"/>
    </source>
</evidence>
<dbReference type="EMBL" id="CP049057">
    <property type="protein sequence ID" value="QIE60159.1"/>
    <property type="molecule type" value="Genomic_DNA"/>
</dbReference>
<feature type="transmembrane region" description="Helical" evidence="7">
    <location>
        <begin position="382"/>
        <end position="402"/>
    </location>
</feature>
<sequence length="419" mass="45938">MLNKDRWNEILEALSANPFRTLLTAFGVFWGIFILVVLLALTTGLRNGVSKDFGDFATNSIFMWGQGTSKPYKGLPKGRYVRFKVEDVAVLKEKMPELKYVSPRGQLGGYNGANNVTRNEKTGAFTVSGDYPEYIKQQPMDITGGRFISYSDINERRKGVVIGSGVVTSLFDVGEDPIGEYIKISGVNFMVIGTFNAPSNNGNNEELANTIYVPFTTFNQVFNRGDQVGWMAITAYDEYSITSLKPRILEIMREQRTIHPEDERAIGNFDRAEAFGRITGLFDILKFVGFFVGGLILASGMIGVINILLISVKERTNEIGVRRALGATPWQVRGQIIQESLIITLVSGMAGVAGGAGLIWIMNYALEQSGPVDNFANPSVNVAVIITALVILIISGILAGLFPAVRATRIKPVDALRTE</sequence>
<dbReference type="InterPro" id="IPR025857">
    <property type="entry name" value="MacB_PCD"/>
</dbReference>
<keyword evidence="11" id="KW-1185">Reference proteome</keyword>
<evidence type="ECO:0000313" key="11">
    <source>
        <dbReference type="Proteomes" id="UP000505306"/>
    </source>
</evidence>
<reference evidence="10 11" key="1">
    <citation type="submission" date="2020-02" db="EMBL/GenBank/DDBJ databases">
        <title>Complete genome sequence of Flavobacteriaceae bacterium.</title>
        <authorList>
            <person name="Kim S.-J."/>
            <person name="Kim Y.-S."/>
            <person name="Kim K.-H."/>
        </authorList>
    </citation>
    <scope>NUCLEOTIDE SEQUENCE [LARGE SCALE GENOMIC DNA]</scope>
    <source>
        <strain evidence="10 11">RR4-40</strain>
    </source>
</reference>
<comment type="similarity">
    <text evidence="6">Belongs to the ABC-4 integral membrane protein family.</text>
</comment>
<keyword evidence="3 7" id="KW-0812">Transmembrane</keyword>
<keyword evidence="2" id="KW-1003">Cell membrane</keyword>
<dbReference type="InterPro" id="IPR050250">
    <property type="entry name" value="Macrolide_Exporter_MacB"/>
</dbReference>
<dbReference type="PANTHER" id="PTHR30572">
    <property type="entry name" value="MEMBRANE COMPONENT OF TRANSPORTER-RELATED"/>
    <property type="match status" value="1"/>
</dbReference>
<feature type="transmembrane region" description="Helical" evidence="7">
    <location>
        <begin position="341"/>
        <end position="362"/>
    </location>
</feature>
<name>A0A6G6GNN5_9FLAO</name>
<evidence type="ECO:0000259" key="9">
    <source>
        <dbReference type="Pfam" id="PF12704"/>
    </source>
</evidence>
<dbReference type="RefSeq" id="WP_164680171.1">
    <property type="nucleotide sequence ID" value="NZ_CP049057.1"/>
</dbReference>
<evidence type="ECO:0000256" key="3">
    <source>
        <dbReference type="ARBA" id="ARBA00022692"/>
    </source>
</evidence>